<dbReference type="InterPro" id="IPR011004">
    <property type="entry name" value="Trimer_LpxA-like_sf"/>
</dbReference>
<dbReference type="Proteomes" id="UP000675920">
    <property type="component" value="Unplaced"/>
</dbReference>
<dbReference type="CDD" id="cd03349">
    <property type="entry name" value="LbH_XAT"/>
    <property type="match status" value="1"/>
</dbReference>
<dbReference type="AlphaFoldDB" id="A0A8B6X2A7"/>
<evidence type="ECO:0000313" key="5">
    <source>
        <dbReference type="Proteomes" id="UP000675920"/>
    </source>
</evidence>
<dbReference type="InterPro" id="IPR050179">
    <property type="entry name" value="Trans_hexapeptide_repeat"/>
</dbReference>
<accession>A0A8B6X2A7</accession>
<evidence type="ECO:0000256" key="4">
    <source>
        <dbReference type="ARBA" id="ARBA00023315"/>
    </source>
</evidence>
<dbReference type="GO" id="GO:0016746">
    <property type="term" value="F:acyltransferase activity"/>
    <property type="evidence" value="ECO:0007669"/>
    <property type="project" value="UniProtKB-KW"/>
</dbReference>
<evidence type="ECO:0000256" key="3">
    <source>
        <dbReference type="ARBA" id="ARBA00022737"/>
    </source>
</evidence>
<evidence type="ECO:0000256" key="1">
    <source>
        <dbReference type="ARBA" id="ARBA00007274"/>
    </source>
</evidence>
<dbReference type="Gene3D" id="2.160.10.10">
    <property type="entry name" value="Hexapeptide repeat proteins"/>
    <property type="match status" value="1"/>
</dbReference>
<keyword evidence="3" id="KW-0677">Repeat</keyword>
<dbReference type="Pfam" id="PF00132">
    <property type="entry name" value="Hexapep"/>
    <property type="match status" value="1"/>
</dbReference>
<dbReference type="PROSITE" id="PS00101">
    <property type="entry name" value="HEXAPEP_TRANSFERASES"/>
    <property type="match status" value="1"/>
</dbReference>
<dbReference type="RefSeq" id="WP_028310548.1">
    <property type="nucleotide sequence ID" value="NZ_AXWS01000007.1"/>
</dbReference>
<dbReference type="PANTHER" id="PTHR43300:SF11">
    <property type="entry name" value="ACETYLTRANSFERASE RV3034C-RELATED"/>
    <property type="match status" value="1"/>
</dbReference>
<keyword evidence="5" id="KW-1185">Reference proteome</keyword>
<dbReference type="EC" id="2.3.1.-" evidence="6"/>
<dbReference type="InterPro" id="IPR018357">
    <property type="entry name" value="Hexapep_transf_CS"/>
</dbReference>
<name>A0A8B6X2A7_9BURK</name>
<dbReference type="InterPro" id="IPR001451">
    <property type="entry name" value="Hexapep"/>
</dbReference>
<keyword evidence="2" id="KW-0808">Transferase</keyword>
<comment type="similarity">
    <text evidence="1">Belongs to the transferase hexapeptide repeat family.</text>
</comment>
<keyword evidence="4" id="KW-0012">Acyltransferase</keyword>
<evidence type="ECO:0000313" key="6">
    <source>
        <dbReference type="RefSeq" id="WP_028310548.1"/>
    </source>
</evidence>
<dbReference type="OrthoDB" id="272049at2"/>
<dbReference type="PANTHER" id="PTHR43300">
    <property type="entry name" value="ACETYLTRANSFERASE"/>
    <property type="match status" value="1"/>
</dbReference>
<reference evidence="6" key="1">
    <citation type="submission" date="2025-08" db="UniProtKB">
        <authorList>
            <consortium name="RefSeq"/>
        </authorList>
    </citation>
    <scope>IDENTIFICATION</scope>
</reference>
<dbReference type="SUPFAM" id="SSF51161">
    <property type="entry name" value="Trimeric LpxA-like enzymes"/>
    <property type="match status" value="1"/>
</dbReference>
<sequence>MLGPSPRDPHPLAGRMRVCFIANVVRHPNVLIGDYTYCDDPDGAAEFERHVLDHLPVRGDRLVIGRYCAIERGVRFLMNGCHTRRGGFSGYPFELFGRGWEKVTPGPAELAGRGDTVVGSDVRLGFESLVLPGVTIGHGAVIGPRAVVDADVPPYAVVMGNPARVVRMRFDAATVERLLRMAWWDWPVARVTTRLEAIAGGDLAALEAESAAASC</sequence>
<organism evidence="5 6">
    <name type="scientific">Derxia gummosa DSM 723</name>
    <dbReference type="NCBI Taxonomy" id="1121388"/>
    <lineage>
        <taxon>Bacteria</taxon>
        <taxon>Pseudomonadati</taxon>
        <taxon>Pseudomonadota</taxon>
        <taxon>Betaproteobacteria</taxon>
        <taxon>Burkholderiales</taxon>
        <taxon>Alcaligenaceae</taxon>
        <taxon>Derxia</taxon>
    </lineage>
</organism>
<protein>
    <submittedName>
        <fullName evidence="6">CatB-related O-acetyltransferase</fullName>
        <ecNumber evidence="6">2.3.1.-</ecNumber>
    </submittedName>
</protein>
<evidence type="ECO:0000256" key="2">
    <source>
        <dbReference type="ARBA" id="ARBA00022679"/>
    </source>
</evidence>
<proteinExistence type="inferred from homology"/>